<keyword evidence="4" id="KW-1185">Reference proteome</keyword>
<dbReference type="Pfam" id="PF10358">
    <property type="entry name" value="NT-C2"/>
    <property type="match status" value="1"/>
</dbReference>
<gene>
    <name evidence="3" type="ORF">Ccrd_020572</name>
</gene>
<dbReference type="Pfam" id="PF21745">
    <property type="entry name" value="PMI1_PMIR1-2_C"/>
    <property type="match status" value="1"/>
</dbReference>
<evidence type="ECO:0000259" key="2">
    <source>
        <dbReference type="PROSITE" id="PS51840"/>
    </source>
</evidence>
<dbReference type="InterPro" id="IPR048972">
    <property type="entry name" value="PMI1_PMIR1-2_C"/>
</dbReference>
<dbReference type="PANTHER" id="PTHR33414:SF1">
    <property type="entry name" value="PROTEIN PLASTID MOVEMENT IMPAIRED 1-RELATED 1"/>
    <property type="match status" value="1"/>
</dbReference>
<dbReference type="STRING" id="59895.A0A103Y280"/>
<dbReference type="GO" id="GO:0009637">
    <property type="term" value="P:response to blue light"/>
    <property type="evidence" value="ECO:0007669"/>
    <property type="project" value="EnsemblPlants"/>
</dbReference>
<dbReference type="Gramene" id="KVI01177">
    <property type="protein sequence ID" value="KVI01177"/>
    <property type="gene ID" value="Ccrd_020572"/>
</dbReference>
<dbReference type="OMA" id="KSFWNWP"/>
<evidence type="ECO:0000313" key="4">
    <source>
        <dbReference type="Proteomes" id="UP000243975"/>
    </source>
</evidence>
<dbReference type="GO" id="GO:0031022">
    <property type="term" value="P:nuclear migration along microfilament"/>
    <property type="evidence" value="ECO:0007669"/>
    <property type="project" value="EnsemblPlants"/>
</dbReference>
<dbReference type="EMBL" id="LEKV01003126">
    <property type="protein sequence ID" value="KVI01177.1"/>
    <property type="molecule type" value="Genomic_DNA"/>
</dbReference>
<accession>A0A103Y280</accession>
<dbReference type="GO" id="GO:0009903">
    <property type="term" value="P:chloroplast avoidance movement"/>
    <property type="evidence" value="ECO:0007669"/>
    <property type="project" value="EnsemblPlants"/>
</dbReference>
<name>A0A103Y280_CYNCS</name>
<feature type="region of interest" description="Disordered" evidence="1">
    <location>
        <begin position="243"/>
        <end position="263"/>
    </location>
</feature>
<protein>
    <submittedName>
        <fullName evidence="3">EEIG1/EHBP1 N-terminal domain-containing protein</fullName>
    </submittedName>
</protein>
<organism evidence="3 4">
    <name type="scientific">Cynara cardunculus var. scolymus</name>
    <name type="common">Globe artichoke</name>
    <name type="synonym">Cynara scolymus</name>
    <dbReference type="NCBI Taxonomy" id="59895"/>
    <lineage>
        <taxon>Eukaryota</taxon>
        <taxon>Viridiplantae</taxon>
        <taxon>Streptophyta</taxon>
        <taxon>Embryophyta</taxon>
        <taxon>Tracheophyta</taxon>
        <taxon>Spermatophyta</taxon>
        <taxon>Magnoliopsida</taxon>
        <taxon>eudicotyledons</taxon>
        <taxon>Gunneridae</taxon>
        <taxon>Pentapetalae</taxon>
        <taxon>asterids</taxon>
        <taxon>campanulids</taxon>
        <taxon>Asterales</taxon>
        <taxon>Asteraceae</taxon>
        <taxon>Carduoideae</taxon>
        <taxon>Cardueae</taxon>
        <taxon>Carduinae</taxon>
        <taxon>Cynara</taxon>
    </lineage>
</organism>
<feature type="compositionally biased region" description="Polar residues" evidence="1">
    <location>
        <begin position="38"/>
        <end position="49"/>
    </location>
</feature>
<dbReference type="PANTHER" id="PTHR33414">
    <property type="entry name" value="PROTEIN PLASTID MOVEMENT IMPAIRED 1-RELATED 1"/>
    <property type="match status" value="1"/>
</dbReference>
<feature type="region of interest" description="Disordered" evidence="1">
    <location>
        <begin position="1074"/>
        <end position="1110"/>
    </location>
</feature>
<dbReference type="AlphaFoldDB" id="A0A103Y280"/>
<feature type="region of interest" description="Disordered" evidence="1">
    <location>
        <begin position="33"/>
        <end position="65"/>
    </location>
</feature>
<reference evidence="3 4" key="1">
    <citation type="journal article" date="2016" name="Sci. Rep.">
        <title>The genome sequence of the outbreeding globe artichoke constructed de novo incorporating a phase-aware low-pass sequencing strategy of F1 progeny.</title>
        <authorList>
            <person name="Scaglione D."/>
            <person name="Reyes-Chin-Wo S."/>
            <person name="Acquadro A."/>
            <person name="Froenicke L."/>
            <person name="Portis E."/>
            <person name="Beitel C."/>
            <person name="Tirone M."/>
            <person name="Mauro R."/>
            <person name="Lo Monaco A."/>
            <person name="Mauromicale G."/>
            <person name="Faccioli P."/>
            <person name="Cattivelli L."/>
            <person name="Rieseberg L."/>
            <person name="Michelmore R."/>
            <person name="Lanteri S."/>
        </authorList>
    </citation>
    <scope>NUCLEOTIDE SEQUENCE [LARGE SCALE GENOMIC DNA]</scope>
    <source>
        <strain evidence="3">2C</strain>
    </source>
</reference>
<proteinExistence type="predicted"/>
<dbReference type="Proteomes" id="UP000243975">
    <property type="component" value="Unassembled WGS sequence"/>
</dbReference>
<dbReference type="InterPro" id="IPR019448">
    <property type="entry name" value="NT-C2"/>
</dbReference>
<feature type="compositionally biased region" description="Low complexity" evidence="1">
    <location>
        <begin position="1077"/>
        <end position="1097"/>
    </location>
</feature>
<dbReference type="PROSITE" id="PS51840">
    <property type="entry name" value="C2_NT"/>
    <property type="match status" value="1"/>
</dbReference>
<feature type="region of interest" description="Disordered" evidence="1">
    <location>
        <begin position="380"/>
        <end position="405"/>
    </location>
</feature>
<feature type="compositionally biased region" description="Basic and acidic residues" evidence="1">
    <location>
        <begin position="385"/>
        <end position="405"/>
    </location>
</feature>
<evidence type="ECO:0000313" key="3">
    <source>
        <dbReference type="EMBL" id="KVI01177.1"/>
    </source>
</evidence>
<feature type="region of interest" description="Disordered" evidence="1">
    <location>
        <begin position="769"/>
        <end position="788"/>
    </location>
</feature>
<dbReference type="OrthoDB" id="2019483at2759"/>
<comment type="caution">
    <text evidence="3">The sequence shown here is derived from an EMBL/GenBank/DDBJ whole genome shotgun (WGS) entry which is preliminary data.</text>
</comment>
<sequence length="1131" mass="124514">MSRYEIKKTSGQDSRHGAFLNDISDLSKAMYEDKTHSRGVNSTASSRSKSIVRPQLPETKSKAKANEDRFLKDKKSIWSWNTLKSFTHVRNKRFNCCFSLQVHSIEGLPPSFDDLTLCVKWKRRDGELSTRPAPVLHGVAEFEQLLTNTCSVYGSRSGPHHSAKYEAKHFLLYASVFGDPELDLGKHRVDLTRLLPLTLEELEDEKSSGKWTTTYRLSGKAKGASINVSFGYSVVGNSPSEPTRHNSIGIVKSPGKASGQSQIHRRESLPLISSSLRHSVEDIKDLHEVLPISKPELSESVTILYKKFEEEKSIISVDYGTQRDVQVVPFEPSNADSESPGPDRSNIVSEFSVLDQGIEFPMEEELKAEQDKRDREEGIFNGFDCSDRPNLHPESLLEKKSESQKEECVVTESNTTEQHFDDKESLLKELESALNSVADMVKEDSDSQEETEYLKEHGGGKEIDSVVCSREAGFGYEESENLDQETYMELKIGYKEKGKSLKLDYATEAVADDFLNMLGIEHSPFSMSSESESNSPRERLLRKFEKDSLANGSSLFNFNVDDDEAGFGDDSPSASLWGPIPEEFNTSSMLHASEDMLKSGIQEAQNKTKASVLEDLETEALMREWGLNEKVFQRSPSNTAGGLGSPVGLSPEEPLELPPLGEGLGPFVQTSNGGFLRSMDPEIFRNAKSGGNLIMQVSSPVVLPAEMGSGIMDVLQCLASVGIEKLSMQANKLMPLEDISGKTMQQIAWEATPTLEAPERQASLQQEAAVGQVAPDHPNIQSSGRRSRKYEMGVADPEYASLEDLAPLAMNKIEALSIEGLRIQSGMSDKDAPSNISPQSIGEISALEGKRINFNGSLGLEGTGGLQLMNIKNSIDGGGDDDIDGIMGLSVTLDEWMRLDSGEMEDGDEMSERTSRILAAHHASDLMRARRGKGSKKGGLLGNNFTVALMVQLRDPLRNFEPVGTPMLALVQVERVFVPPKQKIPSSIYALWKKPEEEEKDEVQEEMKVKVEEEKIPVEESVSVPQFKITEVHVAGVKTEPSKKQIWGSNTKQQQAGSRWLVANGMGKKNAKHPLMKSKAAGASDKSSSGSLWSISSKGKKGSMKVDPPVRNPNVILPNETVKLLSGVGFV</sequence>
<feature type="domain" description="C2 NT-type" evidence="2">
    <location>
        <begin position="86"/>
        <end position="234"/>
    </location>
</feature>
<evidence type="ECO:0000256" key="1">
    <source>
        <dbReference type="SAM" id="MobiDB-lite"/>
    </source>
</evidence>
<dbReference type="InterPro" id="IPR039614">
    <property type="entry name" value="PMI1-like"/>
</dbReference>